<feature type="region of interest" description="Disordered" evidence="13">
    <location>
        <begin position="299"/>
        <end position="318"/>
    </location>
</feature>
<evidence type="ECO:0000259" key="14">
    <source>
        <dbReference type="Pfam" id="PF00136"/>
    </source>
</evidence>
<feature type="compositionally biased region" description="Low complexity" evidence="13">
    <location>
        <begin position="163"/>
        <end position="184"/>
    </location>
</feature>
<keyword evidence="19" id="KW-1185">Reference proteome</keyword>
<dbReference type="GO" id="GO:0000166">
    <property type="term" value="F:nucleotide binding"/>
    <property type="evidence" value="ECO:0007669"/>
    <property type="project" value="InterPro"/>
</dbReference>
<dbReference type="InterPro" id="IPR012337">
    <property type="entry name" value="RNaseH-like_sf"/>
</dbReference>
<evidence type="ECO:0000256" key="8">
    <source>
        <dbReference type="ARBA" id="ARBA00022833"/>
    </source>
</evidence>
<dbReference type="EC" id="2.7.7.7" evidence="12"/>
<keyword evidence="11" id="KW-0539">Nucleus</keyword>
<dbReference type="GO" id="GO:0003697">
    <property type="term" value="F:single-stranded DNA binding"/>
    <property type="evidence" value="ECO:0007669"/>
    <property type="project" value="TreeGrafter"/>
</dbReference>
<protein>
    <recommendedName>
        <fullName evidence="12">DNA polymerase</fullName>
        <ecNumber evidence="12">2.7.7.7</ecNumber>
    </recommendedName>
</protein>
<evidence type="ECO:0000256" key="4">
    <source>
        <dbReference type="ARBA" id="ARBA00022695"/>
    </source>
</evidence>
<dbReference type="GO" id="GO:0008270">
    <property type="term" value="F:zinc ion binding"/>
    <property type="evidence" value="ECO:0007669"/>
    <property type="project" value="UniProtKB-KW"/>
</dbReference>
<dbReference type="PROSITE" id="PS00116">
    <property type="entry name" value="DNA_POLYMERASE_B"/>
    <property type="match status" value="1"/>
</dbReference>
<proteinExistence type="inferred from homology"/>
<dbReference type="Pfam" id="PF03104">
    <property type="entry name" value="DNA_pol_B_exo1"/>
    <property type="match status" value="1"/>
</dbReference>
<name>A0AAN0JLU7_AMPQE</name>
<evidence type="ECO:0000256" key="5">
    <source>
        <dbReference type="ARBA" id="ARBA00022705"/>
    </source>
</evidence>
<dbReference type="Gene3D" id="1.10.3200.20">
    <property type="entry name" value="DNA Polymerase alpha, zinc finger"/>
    <property type="match status" value="1"/>
</dbReference>
<dbReference type="FunFam" id="1.10.287.690:FF:000003">
    <property type="entry name" value="DNA polymerase"/>
    <property type="match status" value="1"/>
</dbReference>
<keyword evidence="9 12" id="KW-0239">DNA-directed DNA polymerase</keyword>
<dbReference type="Pfam" id="PF12254">
    <property type="entry name" value="DNA_pol_alpha_N"/>
    <property type="match status" value="1"/>
</dbReference>
<dbReference type="InterPro" id="IPR045846">
    <property type="entry name" value="POLBc_alpha"/>
</dbReference>
<dbReference type="CDD" id="cd05776">
    <property type="entry name" value="DNA_polB_alpha_exo"/>
    <property type="match status" value="1"/>
</dbReference>
<dbReference type="RefSeq" id="XP_019857975.1">
    <property type="nucleotide sequence ID" value="XM_020002416.1"/>
</dbReference>
<evidence type="ECO:0000256" key="7">
    <source>
        <dbReference type="ARBA" id="ARBA00022771"/>
    </source>
</evidence>
<keyword evidence="5 12" id="KW-0235">DNA replication</keyword>
<reference evidence="19" key="1">
    <citation type="journal article" date="2010" name="Nature">
        <title>The Amphimedon queenslandica genome and the evolution of animal complexity.</title>
        <authorList>
            <person name="Srivastava M."/>
            <person name="Simakov O."/>
            <person name="Chapman J."/>
            <person name="Fahey B."/>
            <person name="Gauthier M.E."/>
            <person name="Mitros T."/>
            <person name="Richards G.S."/>
            <person name="Conaco C."/>
            <person name="Dacre M."/>
            <person name="Hellsten U."/>
            <person name="Larroux C."/>
            <person name="Putnam N.H."/>
            <person name="Stanke M."/>
            <person name="Adamska M."/>
            <person name="Darling A."/>
            <person name="Degnan S.M."/>
            <person name="Oakley T.H."/>
            <person name="Plachetzki D.C."/>
            <person name="Zhai Y."/>
            <person name="Adamski M."/>
            <person name="Calcino A."/>
            <person name="Cummins S.F."/>
            <person name="Goodstein D.M."/>
            <person name="Harris C."/>
            <person name="Jackson D.J."/>
            <person name="Leys S.P."/>
            <person name="Shu S."/>
            <person name="Woodcroft B.J."/>
            <person name="Vervoort M."/>
            <person name="Kosik K.S."/>
            <person name="Manning G."/>
            <person name="Degnan B.M."/>
            <person name="Rokhsar D.S."/>
        </authorList>
    </citation>
    <scope>NUCLEOTIDE SEQUENCE [LARGE SCALE GENOMIC DNA]</scope>
</reference>
<evidence type="ECO:0000256" key="12">
    <source>
        <dbReference type="RuleBase" id="RU000442"/>
    </source>
</evidence>
<keyword evidence="6" id="KW-0479">Metal-binding</keyword>
<keyword evidence="3 12" id="KW-0808">Transferase</keyword>
<dbReference type="InterPro" id="IPR024647">
    <property type="entry name" value="DNA_pol_a_cat_su_N"/>
</dbReference>
<evidence type="ECO:0000256" key="13">
    <source>
        <dbReference type="SAM" id="MobiDB-lite"/>
    </source>
</evidence>
<dbReference type="Gene3D" id="3.90.1600.10">
    <property type="entry name" value="Palm domain of DNA polymerase"/>
    <property type="match status" value="1"/>
</dbReference>
<feature type="domain" description="DNA polymerase alpha catalytic subunit N-terminal" evidence="17">
    <location>
        <begin position="30"/>
        <end position="91"/>
    </location>
</feature>
<keyword evidence="4 12" id="KW-0548">Nucleotidyltransferase</keyword>
<dbReference type="GeneID" id="100635297"/>
<dbReference type="GO" id="GO:1902975">
    <property type="term" value="P:mitotic DNA replication initiation"/>
    <property type="evidence" value="ECO:0007669"/>
    <property type="project" value="InterPro"/>
</dbReference>
<dbReference type="InterPro" id="IPR023211">
    <property type="entry name" value="DNA_pol_palm_dom_sf"/>
</dbReference>
<keyword evidence="8" id="KW-0862">Zinc</keyword>
<dbReference type="Gene3D" id="1.10.287.690">
    <property type="entry name" value="Helix hairpin bin"/>
    <property type="match status" value="1"/>
</dbReference>
<comment type="subcellular location">
    <subcellularLocation>
        <location evidence="1">Nucleus</location>
    </subcellularLocation>
</comment>
<dbReference type="SUPFAM" id="SSF53098">
    <property type="entry name" value="Ribonuclease H-like"/>
    <property type="match status" value="1"/>
</dbReference>
<evidence type="ECO:0000259" key="15">
    <source>
        <dbReference type="Pfam" id="PF03104"/>
    </source>
</evidence>
<dbReference type="InterPro" id="IPR038256">
    <property type="entry name" value="Pol_alpha_znc_sf"/>
</dbReference>
<dbReference type="GO" id="GO:0006273">
    <property type="term" value="P:lagging strand elongation"/>
    <property type="evidence" value="ECO:0007669"/>
    <property type="project" value="TreeGrafter"/>
</dbReference>
<evidence type="ECO:0000256" key="6">
    <source>
        <dbReference type="ARBA" id="ARBA00022723"/>
    </source>
</evidence>
<dbReference type="PANTHER" id="PTHR45861:SF1">
    <property type="entry name" value="DNA POLYMERASE ALPHA CATALYTIC SUBUNIT"/>
    <property type="match status" value="1"/>
</dbReference>
<evidence type="ECO:0000259" key="16">
    <source>
        <dbReference type="Pfam" id="PF08996"/>
    </source>
</evidence>
<comment type="similarity">
    <text evidence="2 12">Belongs to the DNA polymerase type-B family.</text>
</comment>
<dbReference type="SMART" id="SM00486">
    <property type="entry name" value="POLBc"/>
    <property type="match status" value="1"/>
</dbReference>
<evidence type="ECO:0000256" key="11">
    <source>
        <dbReference type="ARBA" id="ARBA00023242"/>
    </source>
</evidence>
<dbReference type="CDD" id="cd05532">
    <property type="entry name" value="POLBc_alpha"/>
    <property type="match status" value="1"/>
</dbReference>
<dbReference type="KEGG" id="aqu:100635297"/>
<dbReference type="Gene3D" id="2.40.50.730">
    <property type="match status" value="1"/>
</dbReference>
<dbReference type="InterPro" id="IPR006134">
    <property type="entry name" value="DNA-dir_DNA_pol_B_multi_dom"/>
</dbReference>
<dbReference type="InterPro" id="IPR015088">
    <property type="entry name" value="Znf_DNA-dir_DNA_pol_B_alpha"/>
</dbReference>
<dbReference type="InterPro" id="IPR043502">
    <property type="entry name" value="DNA/RNA_pol_sf"/>
</dbReference>
<evidence type="ECO:0000256" key="10">
    <source>
        <dbReference type="ARBA" id="ARBA00023125"/>
    </source>
</evidence>
<feature type="compositionally biased region" description="Low complexity" evidence="13">
    <location>
        <begin position="203"/>
        <end position="212"/>
    </location>
</feature>
<reference evidence="18" key="2">
    <citation type="submission" date="2024-06" db="UniProtKB">
        <authorList>
            <consortium name="EnsemblMetazoa"/>
        </authorList>
    </citation>
    <scope>IDENTIFICATION</scope>
</reference>
<feature type="region of interest" description="Disordered" evidence="13">
    <location>
        <begin position="1"/>
        <end position="30"/>
    </location>
</feature>
<evidence type="ECO:0000256" key="2">
    <source>
        <dbReference type="ARBA" id="ARBA00005755"/>
    </source>
</evidence>
<evidence type="ECO:0000313" key="18">
    <source>
        <dbReference type="EnsemblMetazoa" id="XP_019857975.1"/>
    </source>
</evidence>
<dbReference type="NCBIfam" id="TIGR00592">
    <property type="entry name" value="pol2"/>
    <property type="match status" value="1"/>
</dbReference>
<evidence type="ECO:0000256" key="9">
    <source>
        <dbReference type="ARBA" id="ARBA00022932"/>
    </source>
</evidence>
<dbReference type="GO" id="GO:0006272">
    <property type="term" value="P:leading strand elongation"/>
    <property type="evidence" value="ECO:0007669"/>
    <property type="project" value="TreeGrafter"/>
</dbReference>
<feature type="domain" description="DNA-directed DNA polymerase family B exonuclease" evidence="15">
    <location>
        <begin position="466"/>
        <end position="698"/>
    </location>
</feature>
<evidence type="ECO:0000313" key="19">
    <source>
        <dbReference type="Proteomes" id="UP000007879"/>
    </source>
</evidence>
<dbReference type="GO" id="GO:0003682">
    <property type="term" value="F:chromatin binding"/>
    <property type="evidence" value="ECO:0007669"/>
    <property type="project" value="TreeGrafter"/>
</dbReference>
<dbReference type="Proteomes" id="UP000007879">
    <property type="component" value="Unassembled WGS sequence"/>
</dbReference>
<dbReference type="PRINTS" id="PR00106">
    <property type="entry name" value="DNAPOLB"/>
</dbReference>
<comment type="catalytic activity">
    <reaction evidence="12">
        <text>DNA(n) + a 2'-deoxyribonucleoside 5'-triphosphate = DNA(n+1) + diphosphate</text>
        <dbReference type="Rhea" id="RHEA:22508"/>
        <dbReference type="Rhea" id="RHEA-COMP:17339"/>
        <dbReference type="Rhea" id="RHEA-COMP:17340"/>
        <dbReference type="ChEBI" id="CHEBI:33019"/>
        <dbReference type="ChEBI" id="CHEBI:61560"/>
        <dbReference type="ChEBI" id="CHEBI:173112"/>
        <dbReference type="EC" id="2.7.7.7"/>
    </reaction>
</comment>
<dbReference type="SUPFAM" id="SSF56672">
    <property type="entry name" value="DNA/RNA polymerases"/>
    <property type="match status" value="1"/>
</dbReference>
<organism evidence="18 19">
    <name type="scientific">Amphimedon queenslandica</name>
    <name type="common">Sponge</name>
    <dbReference type="NCBI Taxonomy" id="400682"/>
    <lineage>
        <taxon>Eukaryota</taxon>
        <taxon>Metazoa</taxon>
        <taxon>Porifera</taxon>
        <taxon>Demospongiae</taxon>
        <taxon>Heteroscleromorpha</taxon>
        <taxon>Haplosclerida</taxon>
        <taxon>Niphatidae</taxon>
        <taxon>Amphimedon</taxon>
    </lineage>
</organism>
<feature type="region of interest" description="Disordered" evidence="13">
    <location>
        <begin position="794"/>
        <end position="819"/>
    </location>
</feature>
<dbReference type="GO" id="GO:0005658">
    <property type="term" value="C:alpha DNA polymerase:primase complex"/>
    <property type="evidence" value="ECO:0007669"/>
    <property type="project" value="UniProtKB-ARBA"/>
</dbReference>
<dbReference type="InterPro" id="IPR017964">
    <property type="entry name" value="DNA-dir_DNA_pol_B_CS"/>
</dbReference>
<dbReference type="Pfam" id="PF00136">
    <property type="entry name" value="DNA_pol_B"/>
    <property type="match status" value="1"/>
</dbReference>
<dbReference type="InterPro" id="IPR042087">
    <property type="entry name" value="DNA_pol_B_thumb"/>
</dbReference>
<feature type="domain" description="DNA-directed DNA polymerase family B multifunctional" evidence="14">
    <location>
        <begin position="763"/>
        <end position="1202"/>
    </location>
</feature>
<dbReference type="GO" id="GO:0003887">
    <property type="term" value="F:DNA-directed DNA polymerase activity"/>
    <property type="evidence" value="ECO:0007669"/>
    <property type="project" value="UniProtKB-KW"/>
</dbReference>
<dbReference type="InterPro" id="IPR006133">
    <property type="entry name" value="DNA-dir_DNA_pol_B_exonuc"/>
</dbReference>
<keyword evidence="7" id="KW-0863">Zinc-finger</keyword>
<feature type="domain" description="Zinc finger DNA-directed DNA polymerase family B alpha" evidence="16">
    <location>
        <begin position="1247"/>
        <end position="1401"/>
    </location>
</feature>
<dbReference type="GO" id="GO:0003688">
    <property type="term" value="F:DNA replication origin binding"/>
    <property type="evidence" value="ECO:0007669"/>
    <property type="project" value="TreeGrafter"/>
</dbReference>
<evidence type="ECO:0000256" key="1">
    <source>
        <dbReference type="ARBA" id="ARBA00004123"/>
    </source>
</evidence>
<dbReference type="Gene3D" id="3.30.70.2820">
    <property type="match status" value="1"/>
</dbReference>
<dbReference type="FunFam" id="1.10.132.60:FF:000004">
    <property type="entry name" value="DNA polymerase"/>
    <property type="match status" value="1"/>
</dbReference>
<dbReference type="InterPro" id="IPR006172">
    <property type="entry name" value="DNA-dir_DNA_pol_B"/>
</dbReference>
<keyword evidence="10 12" id="KW-0238">DNA-binding</keyword>
<dbReference type="GO" id="GO:0033554">
    <property type="term" value="P:cellular response to stress"/>
    <property type="evidence" value="ECO:0007669"/>
    <property type="project" value="UniProtKB-ARBA"/>
</dbReference>
<dbReference type="Gene3D" id="3.30.420.10">
    <property type="entry name" value="Ribonuclease H-like superfamily/Ribonuclease H"/>
    <property type="match status" value="1"/>
</dbReference>
<dbReference type="Gene3D" id="1.10.132.60">
    <property type="entry name" value="DNA polymerase family B, C-terminal domain"/>
    <property type="match status" value="1"/>
</dbReference>
<feature type="region of interest" description="Disordered" evidence="13">
    <location>
        <begin position="93"/>
        <end position="212"/>
    </location>
</feature>
<dbReference type="EnsemblMetazoa" id="XM_020002416.1">
    <property type="protein sequence ID" value="XP_019857975.1"/>
    <property type="gene ID" value="LOC100635297"/>
</dbReference>
<dbReference type="PANTHER" id="PTHR45861">
    <property type="entry name" value="DNA POLYMERASE ALPHA CATALYTIC SUBUNIT"/>
    <property type="match status" value="1"/>
</dbReference>
<dbReference type="InterPro" id="IPR036397">
    <property type="entry name" value="RNaseH_sf"/>
</dbReference>
<dbReference type="FunFam" id="3.30.70.2820:FF:000001">
    <property type="entry name" value="DNA polymerase"/>
    <property type="match status" value="1"/>
</dbReference>
<evidence type="ECO:0000256" key="3">
    <source>
        <dbReference type="ARBA" id="ARBA00022679"/>
    </source>
</evidence>
<accession>A0AAN0JLU7</accession>
<sequence>MAAESPSLAGDTPVRRSNRERKRNRASDALEKIKLARQTGIRQEEELEAPESLFEEVTEEEYADLIHTRQRDNFVLDDDGTYCEHGREIFDEEVTTTPTSSKGAKKSKSYKAPFSRSSGGASDIKSMVMGMGGAKKKTKGGGTGSEGSVKNDLVLNNILSQISVPSTTKASPSSKKSKTLSFSPRTGPKGGVSAPPTRPVLPRPVTTPTVKVEMPLRKERVVKEEEEEVSTFDFGSVHDEDMMTTDYLVDVPDGLTQEFEVDESINEEDDKENTVEQAKERRETVPVEAVSVTGWETVKEEEFSSETTPNRKEDLNIDTSSLPLQEDADGNPFIRFYWLDAYEDLYRQPGVVYLFGKIPIQGTHVSCCVVVQNIERCLYFLPREKLLSKSGKPTDEDVSMKDVYVEFNESFAEKHRIMKFASKSVDRKYAFHLPDIPRDSKYLEVRYSARHPAPPPTSSGLSYSCVFGTNTTSLERLIIGCGLKGPCWIDVKLPSPSTNSVSWCKIECITDGLTSVGVASEQAPPPPLTILSLSIKTLINMHTKTKEILCVSALVHKDFSLDGAPPTKLFESDLCCIRTPPDRHMPLKVQERMASEKNLKLEVTSSERSLLSFFLARLAKIDPDIIIGHNLASQWLETLQHRMFTCKVPVWSRIGRLRRATMPKGKGISSSLCCGRLVCDVKLSAKELIRSRSYDLTELASSILQLNYQPMENEDILAAFGSIERVCHLIAHTMDEALLSLRLTRELSVLPLAYQITRIAGNTLSRTLLGGRSERNEYLLLHAFTQQGYLPPDKLDSASKHHHGNEEEEESAPASKRGKSSYVGGLVLDPKTGFYDRLILLLDFNSLYPSIIQEYNICFTTIDHAHCNSDEDIGLLEPPGDSVPQGILPSQIRVLVERRRQVKRLMKDPGLSPETLQQYDIRQKALKLTANSMYGCLGFSHSRFFAKPLAAVVTRKGRQILEQTRDLATKLGLDVIYGDTDSIMIDSGTKDLEVAESLAKKVKTEVNKLYRLLEIDVDGIFKCMLLLKKKKYAAVSIHSQNGKLIEKRELKGLDIVRRDWCDLAKRAGHYILDKILAGHNIDELIEEIQTFLRQLREDVLNSKVDLREFVITKGLTKMPKDYPDKKSLPHVQVAMRMLSRQQYVQPGDVIPYVVCLMGDDNVSPSLRAYHPMEVTQQQLQVDHKYYLQHQVHAVVGRLCEPIEGLDSAHLAEWLGLDPSSYVQRGGGGGGGRGDEEEEADVVLPQEKSDPLCVSCPTCDKTISFHYTGKKVSFVCGGRDCHNSLSRFYMMAALGKALRYYISLYYQGWLTCSSCGYRTRTGLSCAVCGPKEDAVLREEYSSSDLYAQLCSFRDLFLSQGHKQECKEECPRACKGDYKDCLQLVQDTLSNNSYSRVNLGGIFSIMTIK</sequence>
<dbReference type="Pfam" id="PF08996">
    <property type="entry name" value="zf-DNA_Pol"/>
    <property type="match status" value="1"/>
</dbReference>
<evidence type="ECO:0000259" key="17">
    <source>
        <dbReference type="Pfam" id="PF12254"/>
    </source>
</evidence>